<dbReference type="eggNOG" id="COG1316">
    <property type="taxonomic scope" value="Bacteria"/>
</dbReference>
<dbReference type="InterPro" id="IPR027381">
    <property type="entry name" value="LytR/CpsA/Psr_C"/>
</dbReference>
<dbReference type="EMBL" id="JH636049">
    <property type="protein sequence ID" value="EID53640.1"/>
    <property type="molecule type" value="Genomic_DNA"/>
</dbReference>
<evidence type="ECO:0000313" key="6">
    <source>
        <dbReference type="EMBL" id="EID53640.1"/>
    </source>
</evidence>
<keyword evidence="3" id="KW-0472">Membrane</keyword>
<dbReference type="STRING" id="882086.SacxiDRAFT_1389"/>
<keyword evidence="3" id="KW-0812">Transmembrane</keyword>
<dbReference type="PANTHER" id="PTHR33392:SF6">
    <property type="entry name" value="POLYISOPRENYL-TEICHOIC ACID--PEPTIDOGLYCAN TEICHOIC ACID TRANSFERASE TAGU"/>
    <property type="match status" value="1"/>
</dbReference>
<keyword evidence="3" id="KW-1133">Transmembrane helix</keyword>
<dbReference type="InterPro" id="IPR050922">
    <property type="entry name" value="LytR/CpsA/Psr_CW_biosynth"/>
</dbReference>
<evidence type="ECO:0000259" key="5">
    <source>
        <dbReference type="Pfam" id="PF13399"/>
    </source>
</evidence>
<dbReference type="HOGENOM" id="CLU_016455_4_0_11"/>
<feature type="domain" description="LytR/CpsA/Psr regulator C-terminal" evidence="5">
    <location>
        <begin position="387"/>
        <end position="471"/>
    </location>
</feature>
<dbReference type="NCBIfam" id="TIGR00350">
    <property type="entry name" value="lytR_cpsA_psr"/>
    <property type="match status" value="1"/>
</dbReference>
<feature type="region of interest" description="Disordered" evidence="2">
    <location>
        <begin position="496"/>
        <end position="524"/>
    </location>
</feature>
<dbReference type="Pfam" id="PF03816">
    <property type="entry name" value="LytR_cpsA_psr"/>
    <property type="match status" value="1"/>
</dbReference>
<sequence length="524" mass="55389">MTDGARERVEAPVARRSRLGTFGLAGGRVFVSLLSVAVLVLTFYGWQTLTSAQNDLTTTDLFGDKGDDIEPLDGAIDILLVGIDSRTDAKGNPLPDEVLAKLHAGVEKGDRQTDTMILVHIPQDGTSATAISFPRDSWVEIAGGYGSNRINSAFAFAYNETMNSLTAQGETDETAVQEQAKVAGRKNLIATIENLLGRPGMIDRYAEVNLASFYEITKAVGGIEVCLKEPAKEEKSGIDLPAGVQTVEGVQALAFVRQRHGLPGGDFDRIQRQQAFMSGLARKMLSGDILLNPARLADVIEAVQKSVVLSEGWDLLEFANQMRGLSGGNIEFHTIPVVGDARINGAAVLQVDPVEIQAFIDELIPEETEGDPRMDPPAGKVDGAETYAVDIYNGTGDAAVGDAARSLLTGKGFGGDSHAPMDPISSTVVYHALGEQAGGELLRTALGGDFPVEVDPELPPGTLAVHLGSDFTMPAKSQVMADPGQVERLIGTGHAAVRQDGGENTETESSEDEPITAGGVPCVN</sequence>
<gene>
    <name evidence="6" type="ORF">SacxiDRAFT_1389</name>
</gene>
<proteinExistence type="inferred from homology"/>
<dbReference type="InterPro" id="IPR004474">
    <property type="entry name" value="LytR_CpsA_psr"/>
</dbReference>
<feature type="compositionally biased region" description="Acidic residues" evidence="2">
    <location>
        <begin position="503"/>
        <end position="514"/>
    </location>
</feature>
<dbReference type="AlphaFoldDB" id="I0V0I7"/>
<evidence type="ECO:0000256" key="2">
    <source>
        <dbReference type="SAM" id="MobiDB-lite"/>
    </source>
</evidence>
<feature type="transmembrane region" description="Helical" evidence="3">
    <location>
        <begin position="21"/>
        <end position="46"/>
    </location>
</feature>
<dbReference type="PANTHER" id="PTHR33392">
    <property type="entry name" value="POLYISOPRENYL-TEICHOIC ACID--PEPTIDOGLYCAN TEICHOIC ACID TRANSFERASE TAGU"/>
    <property type="match status" value="1"/>
</dbReference>
<comment type="similarity">
    <text evidence="1">Belongs to the LytR/CpsA/Psr (LCP) family.</text>
</comment>
<keyword evidence="7" id="KW-1185">Reference proteome</keyword>
<reference evidence="6 7" key="1">
    <citation type="submission" date="2012-01" db="EMBL/GenBank/DDBJ databases">
        <title>Improved High-Quality Draft sequence of Saccharomonospora xinjiangensis XJ-54.</title>
        <authorList>
            <consortium name="US DOE Joint Genome Institute"/>
            <person name="Lucas S."/>
            <person name="Han J."/>
            <person name="Lapidus A."/>
            <person name="Cheng J.-F."/>
            <person name="Goodwin L."/>
            <person name="Pitluck S."/>
            <person name="Peters L."/>
            <person name="Mikhailova N."/>
            <person name="Teshima H."/>
            <person name="Detter J.C."/>
            <person name="Han C."/>
            <person name="Tapia R."/>
            <person name="Land M."/>
            <person name="Hauser L."/>
            <person name="Kyrpides N."/>
            <person name="Ivanova N."/>
            <person name="Pagani I."/>
            <person name="Brambilla E.-M."/>
            <person name="Klenk H.-P."/>
            <person name="Woyke T."/>
        </authorList>
    </citation>
    <scope>NUCLEOTIDE SEQUENCE [LARGE SCALE GENOMIC DNA]</scope>
    <source>
        <strain evidence="6 7">XJ-54</strain>
    </source>
</reference>
<name>I0V0I7_9PSEU</name>
<evidence type="ECO:0000259" key="4">
    <source>
        <dbReference type="Pfam" id="PF03816"/>
    </source>
</evidence>
<dbReference type="Proteomes" id="UP000004691">
    <property type="component" value="Unassembled WGS sequence"/>
</dbReference>
<dbReference type="RefSeq" id="WP_006237774.1">
    <property type="nucleotide sequence ID" value="NZ_JH636049.1"/>
</dbReference>
<organism evidence="6 7">
    <name type="scientific">Saccharomonospora xinjiangensis XJ-54</name>
    <dbReference type="NCBI Taxonomy" id="882086"/>
    <lineage>
        <taxon>Bacteria</taxon>
        <taxon>Bacillati</taxon>
        <taxon>Actinomycetota</taxon>
        <taxon>Actinomycetes</taxon>
        <taxon>Pseudonocardiales</taxon>
        <taxon>Pseudonocardiaceae</taxon>
        <taxon>Saccharomonospora</taxon>
    </lineage>
</organism>
<protein>
    <submittedName>
        <fullName evidence="6">Cell envelope-related function transcriptional attenuator common domain</fullName>
    </submittedName>
</protein>
<feature type="domain" description="Cell envelope-related transcriptional attenuator" evidence="4">
    <location>
        <begin position="113"/>
        <end position="285"/>
    </location>
</feature>
<dbReference type="Pfam" id="PF13399">
    <property type="entry name" value="LytR_C"/>
    <property type="match status" value="1"/>
</dbReference>
<dbReference type="Gene3D" id="3.40.630.190">
    <property type="entry name" value="LCP protein"/>
    <property type="match status" value="1"/>
</dbReference>
<dbReference type="OrthoDB" id="9782542at2"/>
<accession>I0V0I7</accession>
<evidence type="ECO:0000313" key="7">
    <source>
        <dbReference type="Proteomes" id="UP000004691"/>
    </source>
</evidence>
<evidence type="ECO:0000256" key="1">
    <source>
        <dbReference type="ARBA" id="ARBA00006068"/>
    </source>
</evidence>
<evidence type="ECO:0000256" key="3">
    <source>
        <dbReference type="SAM" id="Phobius"/>
    </source>
</evidence>